<dbReference type="Pfam" id="PF11649">
    <property type="entry name" value="T4_neck-protein"/>
    <property type="match status" value="1"/>
</dbReference>
<protein>
    <submittedName>
        <fullName evidence="1">Neck protein</fullName>
    </submittedName>
</protein>
<name>A0A8S5ULU0_9CAUD</name>
<sequence>MVQESIQSRGIELVYLERDQANLDLLYGEDP</sequence>
<reference evidence="1" key="1">
    <citation type="journal article" date="2021" name="Proc. Natl. Acad. Sci. U.S.A.">
        <title>A Catalog of Tens of Thousands of Viruses from Human Metagenomes Reveals Hidden Associations with Chronic Diseases.</title>
        <authorList>
            <person name="Tisza M.J."/>
            <person name="Buck C.B."/>
        </authorList>
    </citation>
    <scope>NUCLEOTIDE SEQUENCE</scope>
    <source>
        <strain evidence="1">CtCo31</strain>
    </source>
</reference>
<organism evidence="1">
    <name type="scientific">Myoviridae sp. ctCo31</name>
    <dbReference type="NCBI Taxonomy" id="2825053"/>
    <lineage>
        <taxon>Viruses</taxon>
        <taxon>Duplodnaviria</taxon>
        <taxon>Heunggongvirae</taxon>
        <taxon>Uroviricota</taxon>
        <taxon>Caudoviricetes</taxon>
    </lineage>
</organism>
<dbReference type="InterPro" id="IPR021674">
    <property type="entry name" value="Phage_T4_Gp14_neck-protein"/>
</dbReference>
<accession>A0A8S5ULU0</accession>
<proteinExistence type="predicted"/>
<dbReference type="EMBL" id="BK016109">
    <property type="protein sequence ID" value="DAF95388.1"/>
    <property type="molecule type" value="Genomic_DNA"/>
</dbReference>
<evidence type="ECO:0000313" key="1">
    <source>
        <dbReference type="EMBL" id="DAF95388.1"/>
    </source>
</evidence>